<dbReference type="AlphaFoldDB" id="A0A6B3N4E5"/>
<gene>
    <name evidence="1" type="ORF">F6J89_02070</name>
</gene>
<evidence type="ECO:0000313" key="1">
    <source>
        <dbReference type="EMBL" id="NER26427.1"/>
    </source>
</evidence>
<name>A0A6B3N4E5_9CYAN</name>
<organism evidence="1">
    <name type="scientific">Symploca sp. SIO1C4</name>
    <dbReference type="NCBI Taxonomy" id="2607765"/>
    <lineage>
        <taxon>Bacteria</taxon>
        <taxon>Bacillati</taxon>
        <taxon>Cyanobacteriota</taxon>
        <taxon>Cyanophyceae</taxon>
        <taxon>Coleofasciculales</taxon>
        <taxon>Coleofasciculaceae</taxon>
        <taxon>Symploca</taxon>
    </lineage>
</organism>
<sequence length="281" mass="32222">MFVFFEKAIVLLRINTGGNYCGHNPLKPILELLSPIKVGVGGLPRILSLAKERAIKYFNKPGILPTLNASNRSSRQQRSEQREACIRVIEALLKYCDLTSLRVGIPNGEEFKNITIDFIVKQTNLTKRRVERAIRNLKKAGILKSVQPRTTNSNGEIRGLPAIRVLSRHFFAALGLERTLELERKKAYKRRKKAMQELRLKEAQRNINSTRKGYAGLLLTSLGINLSKSRRASDPNMYSKEYLLKKHEARRRELFMQAEVMKENPDWPESEIRAEVARRLA</sequence>
<protein>
    <submittedName>
        <fullName evidence="1">Uncharacterized protein</fullName>
    </submittedName>
</protein>
<dbReference type="EMBL" id="JAAHFQ010000029">
    <property type="protein sequence ID" value="NER26427.1"/>
    <property type="molecule type" value="Genomic_DNA"/>
</dbReference>
<comment type="caution">
    <text evidence="1">The sequence shown here is derived from an EMBL/GenBank/DDBJ whole genome shotgun (WGS) entry which is preliminary data.</text>
</comment>
<accession>A0A6B3N4E5</accession>
<reference evidence="1" key="1">
    <citation type="submission" date="2019-11" db="EMBL/GenBank/DDBJ databases">
        <title>Genomic insights into an expanded diversity of filamentous marine cyanobacteria reveals the extraordinary biosynthetic potential of Moorea and Okeania.</title>
        <authorList>
            <person name="Ferreira Leao T."/>
            <person name="Wang M."/>
            <person name="Moss N."/>
            <person name="Da Silva R."/>
            <person name="Sanders J."/>
            <person name="Nurk S."/>
            <person name="Gurevich A."/>
            <person name="Humphrey G."/>
            <person name="Reher R."/>
            <person name="Zhu Q."/>
            <person name="Belda-Ferre P."/>
            <person name="Glukhov E."/>
            <person name="Rex R."/>
            <person name="Dorrestein P.C."/>
            <person name="Knight R."/>
            <person name="Pevzner P."/>
            <person name="Gerwick W.H."/>
            <person name="Gerwick L."/>
        </authorList>
    </citation>
    <scope>NUCLEOTIDE SEQUENCE</scope>
    <source>
        <strain evidence="1">SIO1C4</strain>
    </source>
</reference>
<proteinExistence type="predicted"/>